<evidence type="ECO:0000313" key="2">
    <source>
        <dbReference type="EMBL" id="EMR62711.1"/>
    </source>
</evidence>
<evidence type="ECO:0000313" key="3">
    <source>
        <dbReference type="Proteomes" id="UP000012174"/>
    </source>
</evidence>
<accession>M7SYQ8</accession>
<dbReference type="eggNOG" id="ENOG502SICY">
    <property type="taxonomic scope" value="Eukaryota"/>
</dbReference>
<keyword evidence="3" id="KW-1185">Reference proteome</keyword>
<feature type="domain" description="Heterokaryon incompatibility" evidence="1">
    <location>
        <begin position="13"/>
        <end position="144"/>
    </location>
</feature>
<protein>
    <submittedName>
        <fullName evidence="2">Putative heterokaryon incompatibility protein</fullName>
    </submittedName>
</protein>
<dbReference type="InterPro" id="IPR010730">
    <property type="entry name" value="HET"/>
</dbReference>
<dbReference type="EMBL" id="KB707397">
    <property type="protein sequence ID" value="EMR62711.1"/>
    <property type="molecule type" value="Genomic_DNA"/>
</dbReference>
<dbReference type="Pfam" id="PF06985">
    <property type="entry name" value="HET"/>
    <property type="match status" value="1"/>
</dbReference>
<dbReference type="HOGENOM" id="CLU_002639_5_6_1"/>
<name>M7SYQ8_EUTLA</name>
<dbReference type="OrthoDB" id="5347061at2759"/>
<organism evidence="2 3">
    <name type="scientific">Eutypa lata (strain UCR-EL1)</name>
    <name type="common">Grapevine dieback disease fungus</name>
    <name type="synonym">Eutypa armeniacae</name>
    <dbReference type="NCBI Taxonomy" id="1287681"/>
    <lineage>
        <taxon>Eukaryota</taxon>
        <taxon>Fungi</taxon>
        <taxon>Dikarya</taxon>
        <taxon>Ascomycota</taxon>
        <taxon>Pezizomycotina</taxon>
        <taxon>Sordariomycetes</taxon>
        <taxon>Xylariomycetidae</taxon>
        <taxon>Xylariales</taxon>
        <taxon>Diatrypaceae</taxon>
        <taxon>Eutypa</taxon>
    </lineage>
</organism>
<dbReference type="Proteomes" id="UP000012174">
    <property type="component" value="Unassembled WGS sequence"/>
</dbReference>
<evidence type="ECO:0000259" key="1">
    <source>
        <dbReference type="Pfam" id="PF06985"/>
    </source>
</evidence>
<dbReference type="PANTHER" id="PTHR33112:SF16">
    <property type="entry name" value="HETEROKARYON INCOMPATIBILITY DOMAIN-CONTAINING PROTEIN"/>
    <property type="match status" value="1"/>
</dbReference>
<reference evidence="3" key="1">
    <citation type="journal article" date="2013" name="Genome Announc.">
        <title>Draft genome sequence of the grapevine dieback fungus Eutypa lata UCR-EL1.</title>
        <authorList>
            <person name="Blanco-Ulate B."/>
            <person name="Rolshausen P.E."/>
            <person name="Cantu D."/>
        </authorList>
    </citation>
    <scope>NUCLEOTIDE SEQUENCE [LARGE SCALE GENOMIC DNA]</scope>
    <source>
        <strain evidence="3">UCR-EL1</strain>
    </source>
</reference>
<gene>
    <name evidence="2" type="ORF">UCREL1_10348</name>
</gene>
<proteinExistence type="predicted"/>
<dbReference type="AlphaFoldDB" id="M7SYQ8"/>
<dbReference type="STRING" id="1287681.M7SYQ8"/>
<sequence>MATYEQRRNGFLMTQLPPTLRDAVIITRKVGCRFLWVHANPSIDAICIIQRDLADWEAESPRMHYIYGNAFLVIAATENTSPRDGIFSPRPPLVKFDFERAGKSYPITIRPDDHSPWRQKTRIMSTQAVPRQPSLHTRAWAYQERLLATRIVHYAATELVWECNACCHCECSIVEQLCPGNEYGAGKSLKSQFASSVGTNKAWQSVILHYSVKNLTVGTDKLPALAGLAKRFASPEMGKYLAGMWYSQLPDALMWFVQDQETPDKYRAPSWSWASVTGEVLGIGRPEVSEGVDCVEVLEAECTPAGNDAFGAVSDGYIILKGLFAQLDSDPNNRADERWALKMKTYGWSMILKRSTRVVEAWERVDAEHVNEDIFLGEEQSVVKVV</sequence>
<dbReference type="OMA" id="NCTSVED"/>
<dbReference type="KEGG" id="ela:UCREL1_10348"/>
<dbReference type="PANTHER" id="PTHR33112">
    <property type="entry name" value="DOMAIN PROTEIN, PUTATIVE-RELATED"/>
    <property type="match status" value="1"/>
</dbReference>